<feature type="domain" description="ABC transporter" evidence="5">
    <location>
        <begin position="6"/>
        <end position="238"/>
    </location>
</feature>
<dbReference type="InterPro" id="IPR003593">
    <property type="entry name" value="AAA+_ATPase"/>
</dbReference>
<evidence type="ECO:0000256" key="1">
    <source>
        <dbReference type="ARBA" id="ARBA00022737"/>
    </source>
</evidence>
<evidence type="ECO:0000313" key="6">
    <source>
        <dbReference type="EMBL" id="AXO89793.1"/>
    </source>
</evidence>
<proteinExistence type="predicted"/>
<accession>A0AAI8KEN6</accession>
<dbReference type="CDD" id="cd03221">
    <property type="entry name" value="ABCF_EF-3"/>
    <property type="match status" value="2"/>
</dbReference>
<dbReference type="PANTHER" id="PTHR19211">
    <property type="entry name" value="ATP-BINDING TRANSPORT PROTEIN-RELATED"/>
    <property type="match status" value="1"/>
</dbReference>
<feature type="domain" description="ABC transporter" evidence="5">
    <location>
        <begin position="338"/>
        <end position="538"/>
    </location>
</feature>
<gene>
    <name evidence="6" type="ORF">DZC75_17920</name>
</gene>
<keyword evidence="3 6" id="KW-0067">ATP-binding</keyword>
<protein>
    <submittedName>
        <fullName evidence="6">ABC transporter ATP-binding protein</fullName>
    </submittedName>
</protein>
<dbReference type="InterPro" id="IPR027417">
    <property type="entry name" value="P-loop_NTPase"/>
</dbReference>
<dbReference type="PROSITE" id="PS00211">
    <property type="entry name" value="ABC_TRANSPORTER_1"/>
    <property type="match status" value="1"/>
</dbReference>
<dbReference type="GO" id="GO:0005524">
    <property type="term" value="F:ATP binding"/>
    <property type="evidence" value="ECO:0007669"/>
    <property type="project" value="UniProtKB-KW"/>
</dbReference>
<dbReference type="GO" id="GO:0016887">
    <property type="term" value="F:ATP hydrolysis activity"/>
    <property type="evidence" value="ECO:0007669"/>
    <property type="project" value="InterPro"/>
</dbReference>
<dbReference type="Proteomes" id="UP000258127">
    <property type="component" value="Chromosome"/>
</dbReference>
<keyword evidence="7" id="KW-1185">Reference proteome</keyword>
<reference evidence="6 7" key="1">
    <citation type="submission" date="2018-08" db="EMBL/GenBank/DDBJ databases">
        <authorList>
            <person name="Lee Y."/>
            <person name="Kakembo D."/>
        </authorList>
    </citation>
    <scope>NUCLEOTIDE SEQUENCE [LARGE SCALE GENOMIC DNA]</scope>
    <source>
        <strain evidence="6 7">JBCS1880</strain>
    </source>
</reference>
<evidence type="ECO:0000259" key="5">
    <source>
        <dbReference type="PROSITE" id="PS50893"/>
    </source>
</evidence>
<organism evidence="6 7">
    <name type="scientific">Pseudomonas parafulva</name>
    <dbReference type="NCBI Taxonomy" id="157782"/>
    <lineage>
        <taxon>Bacteria</taxon>
        <taxon>Pseudomonadati</taxon>
        <taxon>Pseudomonadota</taxon>
        <taxon>Gammaproteobacteria</taxon>
        <taxon>Pseudomonadales</taxon>
        <taxon>Pseudomonadaceae</taxon>
        <taxon>Pseudomonas</taxon>
    </lineage>
</organism>
<dbReference type="SMART" id="SM00382">
    <property type="entry name" value="AAA"/>
    <property type="match status" value="2"/>
</dbReference>
<evidence type="ECO:0000256" key="3">
    <source>
        <dbReference type="ARBA" id="ARBA00022840"/>
    </source>
</evidence>
<dbReference type="AlphaFoldDB" id="A0AAI8KEN6"/>
<evidence type="ECO:0000313" key="7">
    <source>
        <dbReference type="Proteomes" id="UP000258127"/>
    </source>
</evidence>
<dbReference type="PANTHER" id="PTHR19211:SF6">
    <property type="entry name" value="BLL7188 PROTEIN"/>
    <property type="match status" value="1"/>
</dbReference>
<dbReference type="InterPro" id="IPR017871">
    <property type="entry name" value="ABC_transporter-like_CS"/>
</dbReference>
<sequence length="540" mass="59081">MTSPFLTLEGVSHVLPDGSTLFRELNEQFDQRPTGLVGRNGVGKTMLARLLAGQVQPTTGRCARSGSVHYLSQHLSLAPNITVAGLAGVQATLDALERIEAGSSEVEDFEAVGERWDIRARLQHALDRAGLTYLDARTPASALSGGEAMRVALIGAFLSEADFLILDEPSNHLDRPSREALIAQLQQWTRGLLVVSHDRHLLDTMARIVELSSLGLRSYGGNYGFYAQCKALELQNAEQQLEQRKLERQREERSLQEQREGLERRKARGNRRAQDANQAKVLLGRQKERSEGSAGKLRQQQAASRERLTQRVCEAAQQVEDNMAITVHALPVASPSQRRIAELENVELPFVSGATRTISLMLTGQQRVGVVGPNGCGKSTLLKVLARQLQPLSGSCQVFVEGFYLDQRLSNLEPQRTVLEQMLATNRAATEGELRMRLAQLGLEAQKITVPSGSLSGGERLKAALACVLYADPPAQLLLLDEPSNHLDLASVQALEVMLSGYRGALVVVSHDEAFMEGVGLTHRLIATGEGWGMKEMLRA</sequence>
<dbReference type="EMBL" id="CP031641">
    <property type="protein sequence ID" value="AXO89793.1"/>
    <property type="molecule type" value="Genomic_DNA"/>
</dbReference>
<name>A0AAI8KEN6_9PSED</name>
<dbReference type="Pfam" id="PF00005">
    <property type="entry name" value="ABC_tran"/>
    <property type="match status" value="2"/>
</dbReference>
<feature type="region of interest" description="Disordered" evidence="4">
    <location>
        <begin position="245"/>
        <end position="303"/>
    </location>
</feature>
<dbReference type="SUPFAM" id="SSF52540">
    <property type="entry name" value="P-loop containing nucleoside triphosphate hydrolases"/>
    <property type="match status" value="2"/>
</dbReference>
<keyword evidence="2" id="KW-0547">Nucleotide-binding</keyword>
<dbReference type="InterPro" id="IPR003439">
    <property type="entry name" value="ABC_transporter-like_ATP-bd"/>
</dbReference>
<dbReference type="PROSITE" id="PS50893">
    <property type="entry name" value="ABC_TRANSPORTER_2"/>
    <property type="match status" value="2"/>
</dbReference>
<dbReference type="Gene3D" id="3.40.50.300">
    <property type="entry name" value="P-loop containing nucleotide triphosphate hydrolases"/>
    <property type="match status" value="2"/>
</dbReference>
<dbReference type="FunFam" id="3.40.50.300:FF:001320">
    <property type="entry name" value="Heme ABC transporter ATP-binding protein"/>
    <property type="match status" value="1"/>
</dbReference>
<evidence type="ECO:0000256" key="2">
    <source>
        <dbReference type="ARBA" id="ARBA00022741"/>
    </source>
</evidence>
<evidence type="ECO:0000256" key="4">
    <source>
        <dbReference type="SAM" id="MobiDB-lite"/>
    </source>
</evidence>
<keyword evidence="1" id="KW-0677">Repeat</keyword>
<dbReference type="RefSeq" id="WP_116889114.1">
    <property type="nucleotide sequence ID" value="NZ_CP031641.1"/>
</dbReference>
<feature type="compositionally biased region" description="Basic and acidic residues" evidence="4">
    <location>
        <begin position="245"/>
        <end position="264"/>
    </location>
</feature>
<dbReference type="InterPro" id="IPR050611">
    <property type="entry name" value="ABCF"/>
</dbReference>